<keyword evidence="2" id="KW-0677">Repeat</keyword>
<accession>A0A834RCV2</accession>
<evidence type="ECO:0000256" key="2">
    <source>
        <dbReference type="ARBA" id="ARBA00022737"/>
    </source>
</evidence>
<dbReference type="PANTHER" id="PTHR11375:SF0">
    <property type="entry name" value="ACIDIC LEUCINE-RICH NUCLEAR PHOSPHOPROTEIN 32 FAMILY MEMBER A"/>
    <property type="match status" value="1"/>
</dbReference>
<dbReference type="InterPro" id="IPR032675">
    <property type="entry name" value="LRR_dom_sf"/>
</dbReference>
<organism evidence="5">
    <name type="scientific">Sarcoptes scabiei</name>
    <name type="common">Itch mite</name>
    <name type="synonym">Acarus scabiei</name>
    <dbReference type="NCBI Taxonomy" id="52283"/>
    <lineage>
        <taxon>Eukaryota</taxon>
        <taxon>Metazoa</taxon>
        <taxon>Ecdysozoa</taxon>
        <taxon>Arthropoda</taxon>
        <taxon>Chelicerata</taxon>
        <taxon>Arachnida</taxon>
        <taxon>Acari</taxon>
        <taxon>Acariformes</taxon>
        <taxon>Sarcoptiformes</taxon>
        <taxon>Astigmata</taxon>
        <taxon>Psoroptidia</taxon>
        <taxon>Sarcoptoidea</taxon>
        <taxon>Sarcoptidae</taxon>
        <taxon>Sarcoptinae</taxon>
        <taxon>Sarcoptes</taxon>
    </lineage>
</organism>
<dbReference type="GO" id="GO:0005634">
    <property type="term" value="C:nucleus"/>
    <property type="evidence" value="ECO:0007669"/>
    <property type="project" value="TreeGrafter"/>
</dbReference>
<dbReference type="SUPFAM" id="SSF52058">
    <property type="entry name" value="L domain-like"/>
    <property type="match status" value="1"/>
</dbReference>
<dbReference type="GO" id="GO:0042393">
    <property type="term" value="F:histone binding"/>
    <property type="evidence" value="ECO:0007669"/>
    <property type="project" value="TreeGrafter"/>
</dbReference>
<reference evidence="5" key="2">
    <citation type="submission" date="2020-01" db="EMBL/GenBank/DDBJ databases">
        <authorList>
            <person name="Korhonen P.K.K."/>
            <person name="Guangxu M.G."/>
            <person name="Wang T.W."/>
            <person name="Stroehlein A.J.S."/>
            <person name="Young N.D."/>
            <person name="Ang C.-S.A."/>
            <person name="Fernando D.W.F."/>
            <person name="Lu H.L."/>
            <person name="Taylor S.T."/>
            <person name="Ehtesham M.E.M."/>
            <person name="Najaraj S.H.N."/>
            <person name="Harsha G.H.G."/>
            <person name="Madugundu A.M."/>
            <person name="Renuse S.R."/>
            <person name="Holt D.H."/>
            <person name="Pandey A.P."/>
            <person name="Papenfuss A.P."/>
            <person name="Gasser R.B.G."/>
            <person name="Fischer K.F."/>
        </authorList>
    </citation>
    <scope>NUCLEOTIDE SEQUENCE</scope>
    <source>
        <strain evidence="5">SSS_KF_BRIS2020</strain>
    </source>
</reference>
<feature type="compositionally biased region" description="Basic and acidic residues" evidence="4">
    <location>
        <begin position="243"/>
        <end position="264"/>
    </location>
</feature>
<dbReference type="InterPro" id="IPR001611">
    <property type="entry name" value="Leu-rich_rpt"/>
</dbReference>
<feature type="compositionally biased region" description="Acidic residues" evidence="4">
    <location>
        <begin position="159"/>
        <end position="200"/>
    </location>
</feature>
<feature type="compositionally biased region" description="Acidic residues" evidence="4">
    <location>
        <begin position="212"/>
        <end position="242"/>
    </location>
</feature>
<keyword evidence="1" id="KW-0433">Leucine-rich repeat</keyword>
<keyword evidence="7" id="KW-1185">Reference proteome</keyword>
<evidence type="ECO:0000256" key="4">
    <source>
        <dbReference type="SAM" id="MobiDB-lite"/>
    </source>
</evidence>
<reference evidence="7" key="1">
    <citation type="journal article" date="2020" name="PLoS Negl. Trop. Dis.">
        <title>High-quality nuclear genome for Sarcoptes scabiei-A critical resource for a neglected parasite.</title>
        <authorList>
            <person name="Korhonen P.K."/>
            <person name="Gasser R.B."/>
            <person name="Ma G."/>
            <person name="Wang T."/>
            <person name="Stroehlein A.J."/>
            <person name="Young N.D."/>
            <person name="Ang C.S."/>
            <person name="Fernando D.D."/>
            <person name="Lu H.C."/>
            <person name="Taylor S."/>
            <person name="Reynolds S.L."/>
            <person name="Mofiz E."/>
            <person name="Najaraj S.H."/>
            <person name="Gowda H."/>
            <person name="Madugundu A."/>
            <person name="Renuse S."/>
            <person name="Holt D."/>
            <person name="Pandey A."/>
            <person name="Papenfuss A.T."/>
            <person name="Fischer K."/>
        </authorList>
    </citation>
    <scope>NUCLEOTIDE SEQUENCE [LARGE SCALE GENOMIC DNA]</scope>
</reference>
<evidence type="ECO:0000256" key="1">
    <source>
        <dbReference type="ARBA" id="ARBA00022614"/>
    </source>
</evidence>
<evidence type="ECO:0000313" key="7">
    <source>
        <dbReference type="Proteomes" id="UP000070412"/>
    </source>
</evidence>
<dbReference type="PROSITE" id="PS51450">
    <property type="entry name" value="LRR"/>
    <property type="match status" value="1"/>
</dbReference>
<dbReference type="AlphaFoldDB" id="A0A834RCV2"/>
<dbReference type="PANTHER" id="PTHR11375">
    <property type="entry name" value="ACIDIC LEUCINE-RICH NUCLEAR PHOSPHOPROTEIN 32"/>
    <property type="match status" value="1"/>
</dbReference>
<dbReference type="OrthoDB" id="2160613at2759"/>
<feature type="region of interest" description="Disordered" evidence="4">
    <location>
        <begin position="151"/>
        <end position="293"/>
    </location>
</feature>
<reference evidence="6" key="3">
    <citation type="submission" date="2022-06" db="UniProtKB">
        <authorList>
            <consortium name="EnsemblMetazoa"/>
        </authorList>
    </citation>
    <scope>IDENTIFICATION</scope>
</reference>
<evidence type="ECO:0000313" key="5">
    <source>
        <dbReference type="EMBL" id="KAF7494635.1"/>
    </source>
</evidence>
<dbReference type="Gene3D" id="3.80.10.10">
    <property type="entry name" value="Ribonuclease Inhibitor"/>
    <property type="match status" value="1"/>
</dbReference>
<comment type="similarity">
    <text evidence="3">Belongs to the ANP32 family.</text>
</comment>
<proteinExistence type="inferred from homology"/>
<dbReference type="InterPro" id="IPR045081">
    <property type="entry name" value="AN32"/>
</dbReference>
<gene>
    <name evidence="5" type="ORF">SSS_5906</name>
</gene>
<evidence type="ECO:0000256" key="3">
    <source>
        <dbReference type="ARBA" id="ARBA00025777"/>
    </source>
</evidence>
<dbReference type="FunFam" id="3.80.10.10:FF:000131">
    <property type="entry name" value="acidic leucine-rich nuclear phosphoprotein 32-related protein-like"/>
    <property type="match status" value="1"/>
</dbReference>
<name>A0A834RCV2_SARSC</name>
<dbReference type="EMBL" id="WVUK01000052">
    <property type="protein sequence ID" value="KAF7494635.1"/>
    <property type="molecule type" value="Genomic_DNA"/>
</dbReference>
<feature type="compositionally biased region" description="Basic and acidic residues" evidence="4">
    <location>
        <begin position="273"/>
        <end position="287"/>
    </location>
</feature>
<sequence>MPSCTTSDANMEKRIELEKRGQTCDQIKELNLDNCRSPTIVGLDDSFVNLESLSMINSGLVSLKGFPNLPNLKRLELSDNKISNGLNHLKGSPNLEYLNLCGNKIKDFETLEPLKELKKLEILDLFNCEVTEIPDYRKKVFEMLPNLNYLDGYDRDNKEIEDEEEDDDAGEENYENDDEDLDDEDVENCEDEEYDEEDNENFGLNYLVGDKVDEEEESEEFNPDEEDEEDDDIYDEEDEEGEDQLKGQKRKQTEDGDEVVDGKNKKVQLNDSSKSKSDESMENKEDDLAVPAE</sequence>
<dbReference type="Pfam" id="PF14580">
    <property type="entry name" value="LRR_9"/>
    <property type="match status" value="1"/>
</dbReference>
<evidence type="ECO:0000313" key="6">
    <source>
        <dbReference type="EnsemblMetazoa" id="KAF7494635.1"/>
    </source>
</evidence>
<dbReference type="EnsemblMetazoa" id="SSS_5906s_mrna">
    <property type="protein sequence ID" value="KAF7494635.1"/>
    <property type="gene ID" value="SSS_5906"/>
</dbReference>
<protein>
    <submittedName>
        <fullName evidence="5">Acidic leucine-rich nuclear phosphoprotein 32 family member A</fullName>
    </submittedName>
</protein>
<dbReference type="Proteomes" id="UP000070412">
    <property type="component" value="Unassembled WGS sequence"/>
</dbReference>